<dbReference type="Pfam" id="PF17682">
    <property type="entry name" value="Tau95_N"/>
    <property type="match status" value="1"/>
</dbReference>
<dbReference type="InterPro" id="IPR040454">
    <property type="entry name" value="TF_IIIC_Tfc1/Sfc1"/>
</dbReference>
<sequence>MASLQSTESPSYDDTQPGTDTRSRDASSPATSPWLHVSSQAVVSVEHPCIIKNIDKGIQSLGGEMSLSRFLKSKENNKTIGVSLRPDDPLAKRVISTSVKTNNMLLKITVPRRTGRKRKRGSSGPFLAQSEFHQNGALNKRSSSTPDGPFVDAKVIFRSVRDNEKNYQVESVSFIKETHRFRGLPDFQYATSQNPLTQAIRDYLIPLDYEKLKAFPLNTKPGINLHPDIGPPPAFSQTVIPFNYMYRQNTHVKYTTDPLSGQRQIWNAARRVPDSILEVPFNVESVPTSTTVPLPPEHTLKPELRAMIALVRAEFEKRPINVRRHLYNTFGWDVKERVRVSILYVAYCFGTGPWKGALIKIGVDPRKDPKYRHYQTMEYRTYPRIETKEPDPDGEGQESRIFDGLTYVRAGTTYQACDVTDPLLRQILDVEDIRATCSAGGHGWYHAGTWAKVRVIMRDKMCIFLEGGTPDNAAYQRILSLPEIFTDDGAWSTKETIDMPEHQRILMKSVCELAREPVEPVDRAQGGKQKKGDAVDDLDWSEEEGFFSDSDEDGEEYTKNGLLESPGADVESHAGTSDDENDEGAVEVEHTARDLC</sequence>
<dbReference type="InterPro" id="IPR041499">
    <property type="entry name" value="Tfc1/Sfc1_N"/>
</dbReference>
<gene>
    <name evidence="8" type="ORF">K432DRAFT_426275</name>
</gene>
<proteinExistence type="predicted"/>
<dbReference type="GO" id="GO:0000127">
    <property type="term" value="C:transcription factor TFIIIC complex"/>
    <property type="evidence" value="ECO:0007669"/>
    <property type="project" value="InterPro"/>
</dbReference>
<keyword evidence="3" id="KW-0804">Transcription</keyword>
<dbReference type="Gene3D" id="3.30.200.160">
    <property type="entry name" value="TFIIIC, subcomplex tauA, subunit Sfc1, barrel domain"/>
    <property type="match status" value="1"/>
</dbReference>
<feature type="compositionally biased region" description="Basic and acidic residues" evidence="5">
    <location>
        <begin position="587"/>
        <end position="596"/>
    </location>
</feature>
<organism evidence="8 9">
    <name type="scientific">Lepidopterella palustris CBS 459.81</name>
    <dbReference type="NCBI Taxonomy" id="1314670"/>
    <lineage>
        <taxon>Eukaryota</taxon>
        <taxon>Fungi</taxon>
        <taxon>Dikarya</taxon>
        <taxon>Ascomycota</taxon>
        <taxon>Pezizomycotina</taxon>
        <taxon>Dothideomycetes</taxon>
        <taxon>Pleosporomycetidae</taxon>
        <taxon>Mytilinidiales</taxon>
        <taxon>Argynnaceae</taxon>
        <taxon>Lepidopterella</taxon>
    </lineage>
</organism>
<dbReference type="Proteomes" id="UP000250266">
    <property type="component" value="Unassembled WGS sequence"/>
</dbReference>
<dbReference type="GO" id="GO:0006384">
    <property type="term" value="P:transcription initiation at RNA polymerase III promoter"/>
    <property type="evidence" value="ECO:0007669"/>
    <property type="project" value="InterPro"/>
</dbReference>
<dbReference type="GO" id="GO:0001002">
    <property type="term" value="F:RNA polymerase III type 1 promoter sequence-specific DNA binding"/>
    <property type="evidence" value="ECO:0007669"/>
    <property type="project" value="TreeGrafter"/>
</dbReference>
<evidence type="ECO:0000256" key="4">
    <source>
        <dbReference type="ARBA" id="ARBA00023242"/>
    </source>
</evidence>
<evidence type="ECO:0000259" key="7">
    <source>
        <dbReference type="Pfam" id="PF17682"/>
    </source>
</evidence>
<dbReference type="Pfam" id="PF09734">
    <property type="entry name" value="Tau95"/>
    <property type="match status" value="1"/>
</dbReference>
<reference evidence="8 9" key="1">
    <citation type="journal article" date="2016" name="Nat. Commun.">
        <title>Ectomycorrhizal ecology is imprinted in the genome of the dominant symbiotic fungus Cenococcum geophilum.</title>
        <authorList>
            <consortium name="DOE Joint Genome Institute"/>
            <person name="Peter M."/>
            <person name="Kohler A."/>
            <person name="Ohm R.A."/>
            <person name="Kuo A."/>
            <person name="Krutzmann J."/>
            <person name="Morin E."/>
            <person name="Arend M."/>
            <person name="Barry K.W."/>
            <person name="Binder M."/>
            <person name="Choi C."/>
            <person name="Clum A."/>
            <person name="Copeland A."/>
            <person name="Grisel N."/>
            <person name="Haridas S."/>
            <person name="Kipfer T."/>
            <person name="LaButti K."/>
            <person name="Lindquist E."/>
            <person name="Lipzen A."/>
            <person name="Maire R."/>
            <person name="Meier B."/>
            <person name="Mihaltcheva S."/>
            <person name="Molinier V."/>
            <person name="Murat C."/>
            <person name="Poggeler S."/>
            <person name="Quandt C.A."/>
            <person name="Sperisen C."/>
            <person name="Tritt A."/>
            <person name="Tisserant E."/>
            <person name="Crous P.W."/>
            <person name="Henrissat B."/>
            <person name="Nehls U."/>
            <person name="Egli S."/>
            <person name="Spatafora J.W."/>
            <person name="Grigoriev I.V."/>
            <person name="Martin F.M."/>
        </authorList>
    </citation>
    <scope>NUCLEOTIDE SEQUENCE [LARGE SCALE GENOMIC DNA]</scope>
    <source>
        <strain evidence="8 9">CBS 459.81</strain>
    </source>
</reference>
<evidence type="ECO:0000313" key="9">
    <source>
        <dbReference type="Proteomes" id="UP000250266"/>
    </source>
</evidence>
<keyword evidence="4" id="KW-0539">Nucleus</keyword>
<evidence type="ECO:0000256" key="2">
    <source>
        <dbReference type="ARBA" id="ARBA00023125"/>
    </source>
</evidence>
<feature type="compositionally biased region" description="Acidic residues" evidence="5">
    <location>
        <begin position="577"/>
        <end position="586"/>
    </location>
</feature>
<feature type="domain" description="Transcription factor IIIC subunit 5 HTH" evidence="6">
    <location>
        <begin position="230"/>
        <end position="380"/>
    </location>
</feature>
<name>A0A8E2E9G4_9PEZI</name>
<keyword evidence="2" id="KW-0238">DNA-binding</keyword>
<feature type="compositionally biased region" description="Acidic residues" evidence="5">
    <location>
        <begin position="535"/>
        <end position="555"/>
    </location>
</feature>
<dbReference type="PANTHER" id="PTHR13230:SF5">
    <property type="entry name" value="GENERAL TRANSCRIPTION FACTOR 3C POLYPEPTIDE 5"/>
    <property type="match status" value="1"/>
</dbReference>
<evidence type="ECO:0000256" key="3">
    <source>
        <dbReference type="ARBA" id="ARBA00023163"/>
    </source>
</evidence>
<dbReference type="GO" id="GO:0005634">
    <property type="term" value="C:nucleus"/>
    <property type="evidence" value="ECO:0007669"/>
    <property type="project" value="UniProtKB-SubCell"/>
</dbReference>
<dbReference type="AlphaFoldDB" id="A0A8E2E9G4"/>
<comment type="subcellular location">
    <subcellularLocation>
        <location evidence="1">Nucleus</location>
    </subcellularLocation>
</comment>
<feature type="region of interest" description="Disordered" evidence="5">
    <location>
        <begin position="518"/>
        <end position="596"/>
    </location>
</feature>
<keyword evidence="9" id="KW-1185">Reference proteome</keyword>
<dbReference type="OrthoDB" id="5598268at2759"/>
<dbReference type="EMBL" id="KV744990">
    <property type="protein sequence ID" value="OCK79740.1"/>
    <property type="molecule type" value="Genomic_DNA"/>
</dbReference>
<evidence type="ECO:0000256" key="5">
    <source>
        <dbReference type="SAM" id="MobiDB-lite"/>
    </source>
</evidence>
<dbReference type="InterPro" id="IPR042536">
    <property type="entry name" value="TFIIIC_tauA_Sfc1"/>
</dbReference>
<feature type="region of interest" description="Disordered" evidence="5">
    <location>
        <begin position="1"/>
        <end position="33"/>
    </location>
</feature>
<protein>
    <submittedName>
        <fullName evidence="8">Uncharacterized protein</fullName>
    </submittedName>
</protein>
<evidence type="ECO:0000259" key="6">
    <source>
        <dbReference type="Pfam" id="PF09734"/>
    </source>
</evidence>
<accession>A0A8E2E9G4</accession>
<dbReference type="GO" id="GO:0001003">
    <property type="term" value="F:RNA polymerase III type 2 promoter sequence-specific DNA binding"/>
    <property type="evidence" value="ECO:0007669"/>
    <property type="project" value="TreeGrafter"/>
</dbReference>
<evidence type="ECO:0000313" key="8">
    <source>
        <dbReference type="EMBL" id="OCK79740.1"/>
    </source>
</evidence>
<dbReference type="InterPro" id="IPR019136">
    <property type="entry name" value="TF_IIIC_su-5_HTH"/>
</dbReference>
<evidence type="ECO:0000256" key="1">
    <source>
        <dbReference type="ARBA" id="ARBA00004123"/>
    </source>
</evidence>
<feature type="domain" description="Transcription factor IIIC subunit Tfc1/Sfc1 triple barrel" evidence="7">
    <location>
        <begin position="43"/>
        <end position="189"/>
    </location>
</feature>
<dbReference type="PANTHER" id="PTHR13230">
    <property type="entry name" value="GENERAL TRANSCRIPTION FACTOR IIIC, POLYPEPTIDE 5"/>
    <property type="match status" value="1"/>
</dbReference>
<feature type="compositionally biased region" description="Polar residues" evidence="5">
    <location>
        <begin position="131"/>
        <end position="146"/>
    </location>
</feature>
<feature type="region of interest" description="Disordered" evidence="5">
    <location>
        <begin position="113"/>
        <end position="146"/>
    </location>
</feature>